<feature type="compositionally biased region" description="Basic and acidic residues" evidence="8">
    <location>
        <begin position="1401"/>
        <end position="1417"/>
    </location>
</feature>
<feature type="region of interest" description="Disordered" evidence="8">
    <location>
        <begin position="1392"/>
        <end position="1425"/>
    </location>
</feature>
<gene>
    <name evidence="10" type="ORF">CINC_LOCUS2929</name>
</gene>
<evidence type="ECO:0000256" key="5">
    <source>
        <dbReference type="ARBA" id="ARBA00022833"/>
    </source>
</evidence>
<reference evidence="10" key="1">
    <citation type="submission" date="2021-12" db="EMBL/GenBank/DDBJ databases">
        <authorList>
            <person name="King R."/>
        </authorList>
    </citation>
    <scope>NUCLEOTIDE SEQUENCE</scope>
</reference>
<accession>A0A9N8KTE7</accession>
<feature type="compositionally biased region" description="Polar residues" evidence="8">
    <location>
        <begin position="657"/>
        <end position="674"/>
    </location>
</feature>
<keyword evidence="2" id="KW-0479">Metal-binding</keyword>
<dbReference type="PANTHER" id="PTHR24406">
    <property type="entry name" value="TRANSCRIPTIONAL REPRESSOR CTCFL-RELATED"/>
    <property type="match status" value="1"/>
</dbReference>
<evidence type="ECO:0000256" key="6">
    <source>
        <dbReference type="ARBA" id="ARBA00023242"/>
    </source>
</evidence>
<keyword evidence="3" id="KW-0677">Repeat</keyword>
<sequence>MTTEQKFNCIFCKDTFQNKEELQDHFRKHGDPKYKNKNRFQSQDDNNEKSKEKTEMVSCDVCSKMFPTISKAITHKHKVHPNHDAKYFCQWCGKLFTMKHLYNVHVKATHDNVDMPVSNCFHCDSCDVDFFLPSAMFYHNKFFHRQDTDLPDVGQSKKIKLCNQEIVPIYYCAFCGEEFDNKVNLFKHMTDDHSDENQSPEEVLKCPLCEAVFFHLDAYEVHLTFHTPSDMYSVQNEALGEVVDYSLETVPPIIEKVESIEPEAKDQDTDAESTINAVGIEKFLELAMDQPDDGRVKVKKHKKHKKSKKSAITLDEFLSMNQDVFGEGLDVQGIEEVPTQVVKTYLKVKKKTTNPTNSVTLSDLEKLKNAGIIVKKKVAHSPIVNNLRVISKPIIKNNDKLLKVNPEKELTTSSAVLTKLINQSNNQIQIIKKSSGENITQDKNVAGDDNLEERKPLCDNTDIEKEPEAEPSTSSQTNAAIPAKVNSPDDGDQEKDESPPDSPIPTDKTPEDPLSEKDEGDINHNDDEVDPTEFDTPSITEKSPKIPQETEPQEGDLKSPKAEENQVSEKIDEGLNKNESQHSDSELDEKHENDAHSDDDQEAIDNNEKPNNTISPNINNSASASLSKLQQLSHLITVKPVSQSKMSTSVEHDKIPQVSNSKVMPQMASPNEKSNMVKPKVQAEKSPTIDALKNLNKNITVKSLSTKRPIAENECESTQFHEAEETNIKTAQNVLVKKIKVENGESSDKRIVKSSNIPTAPLNNKPGVVMKPSKTIVENEDNSVKSNNADILKRLTNITSKTISNKKVNNNNPPPVKPPEVIEIFDVDDSEDEVENNSNSKVEPSQNSVSSMDALKNLSKNIIVKSNRQPPLTKNMKLMDDIKVEKQNEDSSSNYKEDSNVETLLNIQNRNMAHVLKGLCKNITIKQGNSPKPITTPDNNSQEANVPEDNRTSDSDTYPGNVKITEMEQDMSDNEDNIEREEHPTTQHDQPIVETPYDSCSDKDDMEDYDEQQDYESESRTVQKSHETYSSSVNSVCLNNLKNISKNLTIKSVNPSLNKEENSKTVQTLERFVNTQKKQLPMKLNKQTMKEFQSNNIPNNKNYKKSSQFGETSTNLMHQKVNQVNTVNKEVTVKTFQNQTVIQEITTTVTKTIKRVNQTVKQELRTNYQTNGPLVPQKILGVRPNPAKCLQGVVVRHAAPGVGIKTNHTISQIRTTSSVVQPCKPNILRRTGFNSPRPNHPRMAVGKQVPTPPSVNTPGKSIKISPTAMISGVTKRHNTEDVSGPFSCFKKPKESLIPVSDIPSFTSSGESPAHFTAATHTSTSNMTNTKVVKGNSVVTAKVKSQTCQQFCRVNNNTGVKIMSSQAKQTQVQEKSETSAMNRTTLEAIQRLQKQGLLVKKPRTEVNDSSRSSNHDGDDSAEETDE</sequence>
<keyword evidence="11" id="KW-1185">Reference proteome</keyword>
<dbReference type="PROSITE" id="PS00028">
    <property type="entry name" value="ZINC_FINGER_C2H2_1"/>
    <property type="match status" value="6"/>
</dbReference>
<feature type="compositionally biased region" description="Basic and acidic residues" evidence="8">
    <location>
        <begin position="555"/>
        <end position="598"/>
    </location>
</feature>
<feature type="compositionally biased region" description="Basic and acidic residues" evidence="8">
    <location>
        <begin position="1017"/>
        <end position="1027"/>
    </location>
</feature>
<feature type="compositionally biased region" description="Basic and acidic residues" evidence="8">
    <location>
        <begin position="508"/>
        <end position="526"/>
    </location>
</feature>
<evidence type="ECO:0000313" key="10">
    <source>
        <dbReference type="EMBL" id="CAD0201256.1"/>
    </source>
</evidence>
<feature type="compositionally biased region" description="Polar residues" evidence="8">
    <location>
        <begin position="640"/>
        <end position="649"/>
    </location>
</feature>
<keyword evidence="4 7" id="KW-0863">Zinc-finger</keyword>
<dbReference type="SMART" id="SM00355">
    <property type="entry name" value="ZnF_C2H2"/>
    <property type="match status" value="6"/>
</dbReference>
<feature type="domain" description="C2H2-type" evidence="9">
    <location>
        <begin position="87"/>
        <end position="115"/>
    </location>
</feature>
<evidence type="ECO:0000256" key="2">
    <source>
        <dbReference type="ARBA" id="ARBA00022723"/>
    </source>
</evidence>
<evidence type="ECO:0000256" key="4">
    <source>
        <dbReference type="ARBA" id="ARBA00022771"/>
    </source>
</evidence>
<dbReference type="Gene3D" id="3.30.160.60">
    <property type="entry name" value="Classic Zinc Finger"/>
    <property type="match status" value="2"/>
</dbReference>
<evidence type="ECO:0000256" key="1">
    <source>
        <dbReference type="ARBA" id="ARBA00004123"/>
    </source>
</evidence>
<evidence type="ECO:0000313" key="11">
    <source>
        <dbReference type="Proteomes" id="UP001154114"/>
    </source>
</evidence>
<evidence type="ECO:0000259" key="9">
    <source>
        <dbReference type="PROSITE" id="PS50157"/>
    </source>
</evidence>
<feature type="domain" description="C2H2-type" evidence="9">
    <location>
        <begin position="170"/>
        <end position="198"/>
    </location>
</feature>
<organism evidence="10 11">
    <name type="scientific">Chrysodeixis includens</name>
    <name type="common">Soybean looper</name>
    <name type="synonym">Pseudoplusia includens</name>
    <dbReference type="NCBI Taxonomy" id="689277"/>
    <lineage>
        <taxon>Eukaryota</taxon>
        <taxon>Metazoa</taxon>
        <taxon>Ecdysozoa</taxon>
        <taxon>Arthropoda</taxon>
        <taxon>Hexapoda</taxon>
        <taxon>Insecta</taxon>
        <taxon>Pterygota</taxon>
        <taxon>Neoptera</taxon>
        <taxon>Endopterygota</taxon>
        <taxon>Lepidoptera</taxon>
        <taxon>Glossata</taxon>
        <taxon>Ditrysia</taxon>
        <taxon>Noctuoidea</taxon>
        <taxon>Noctuidae</taxon>
        <taxon>Plusiinae</taxon>
        <taxon>Chrysodeixis</taxon>
    </lineage>
</organism>
<dbReference type="OrthoDB" id="203599at2759"/>
<feature type="region of interest" description="Disordered" evidence="8">
    <location>
        <begin position="1230"/>
        <end position="1261"/>
    </location>
</feature>
<dbReference type="EMBL" id="LR824017">
    <property type="protein sequence ID" value="CAD0201256.1"/>
    <property type="molecule type" value="Genomic_DNA"/>
</dbReference>
<evidence type="ECO:0000256" key="8">
    <source>
        <dbReference type="SAM" id="MobiDB-lite"/>
    </source>
</evidence>
<feature type="region of interest" description="Disordered" evidence="8">
    <location>
        <begin position="830"/>
        <end position="850"/>
    </location>
</feature>
<feature type="region of interest" description="Disordered" evidence="8">
    <location>
        <begin position="440"/>
        <end position="626"/>
    </location>
</feature>
<dbReference type="InterPro" id="IPR013087">
    <property type="entry name" value="Znf_C2H2_type"/>
</dbReference>
<feature type="region of interest" description="Disordered" evidence="8">
    <location>
        <begin position="28"/>
        <end position="52"/>
    </location>
</feature>
<feature type="compositionally biased region" description="Basic and acidic residues" evidence="8">
    <location>
        <begin position="452"/>
        <end position="468"/>
    </location>
</feature>
<evidence type="ECO:0000256" key="3">
    <source>
        <dbReference type="ARBA" id="ARBA00022737"/>
    </source>
</evidence>
<proteinExistence type="predicted"/>
<feature type="compositionally biased region" description="Polar residues" evidence="8">
    <location>
        <begin position="928"/>
        <end position="944"/>
    </location>
</feature>
<feature type="region of interest" description="Disordered" evidence="8">
    <location>
        <begin position="640"/>
        <end position="684"/>
    </location>
</feature>
<dbReference type="InterPro" id="IPR036236">
    <property type="entry name" value="Znf_C2H2_sf"/>
</dbReference>
<protein>
    <recommendedName>
        <fullName evidence="9">C2H2-type domain-containing protein</fullName>
    </recommendedName>
</protein>
<feature type="domain" description="C2H2-type" evidence="9">
    <location>
        <begin position="57"/>
        <end position="85"/>
    </location>
</feature>
<dbReference type="PROSITE" id="PS50157">
    <property type="entry name" value="ZINC_FINGER_C2H2_2"/>
    <property type="match status" value="4"/>
</dbReference>
<feature type="region of interest" description="Disordered" evidence="8">
    <location>
        <begin position="980"/>
        <end position="1027"/>
    </location>
</feature>
<dbReference type="InterPro" id="IPR050888">
    <property type="entry name" value="ZnF_C2H2-type_TF"/>
</dbReference>
<feature type="compositionally biased region" description="Low complexity" evidence="8">
    <location>
        <begin position="609"/>
        <end position="626"/>
    </location>
</feature>
<feature type="compositionally biased region" description="Acidic residues" evidence="8">
    <location>
        <begin position="1004"/>
        <end position="1016"/>
    </location>
</feature>
<dbReference type="GO" id="GO:0005634">
    <property type="term" value="C:nucleus"/>
    <property type="evidence" value="ECO:0007669"/>
    <property type="project" value="UniProtKB-SubCell"/>
</dbReference>
<dbReference type="SUPFAM" id="SSF57667">
    <property type="entry name" value="beta-beta-alpha zinc fingers"/>
    <property type="match status" value="2"/>
</dbReference>
<keyword evidence="6" id="KW-0539">Nucleus</keyword>
<name>A0A9N8KTE7_CHRIL</name>
<dbReference type="Proteomes" id="UP001154114">
    <property type="component" value="Chromosome 14"/>
</dbReference>
<feature type="domain" description="C2H2-type" evidence="9">
    <location>
        <begin position="7"/>
        <end position="34"/>
    </location>
</feature>
<dbReference type="GO" id="GO:0008270">
    <property type="term" value="F:zinc ion binding"/>
    <property type="evidence" value="ECO:0007669"/>
    <property type="project" value="UniProtKB-KW"/>
</dbReference>
<keyword evidence="5" id="KW-0862">Zinc</keyword>
<feature type="region of interest" description="Disordered" evidence="8">
    <location>
        <begin position="928"/>
        <end position="961"/>
    </location>
</feature>
<evidence type="ECO:0000256" key="7">
    <source>
        <dbReference type="PROSITE-ProRule" id="PRU00042"/>
    </source>
</evidence>
<comment type="subcellular location">
    <subcellularLocation>
        <location evidence="1">Nucleus</location>
    </subcellularLocation>
</comment>